<feature type="compositionally biased region" description="Polar residues" evidence="1">
    <location>
        <begin position="1"/>
        <end position="15"/>
    </location>
</feature>
<organism evidence="2 3">
    <name type="scientific">Rhizoctonia solani AG-3 Rhs1AP</name>
    <dbReference type="NCBI Taxonomy" id="1086054"/>
    <lineage>
        <taxon>Eukaryota</taxon>
        <taxon>Fungi</taxon>
        <taxon>Dikarya</taxon>
        <taxon>Basidiomycota</taxon>
        <taxon>Agaricomycotina</taxon>
        <taxon>Agaricomycetes</taxon>
        <taxon>Cantharellales</taxon>
        <taxon>Ceratobasidiaceae</taxon>
        <taxon>Rhizoctonia</taxon>
    </lineage>
</organism>
<evidence type="ECO:0000256" key="1">
    <source>
        <dbReference type="SAM" id="MobiDB-lite"/>
    </source>
</evidence>
<proteinExistence type="predicted"/>
<feature type="non-terminal residue" evidence="2">
    <location>
        <position position="110"/>
    </location>
</feature>
<dbReference type="OrthoDB" id="2886395at2759"/>
<sequence>MSEVENTSNNQFFPPSTSTTSSVHQSDTQPYIRDPKFYYRDGNTVFLAGNTLFKFQASLLDADADVVDYEFKQMMKGAGHGFANGIGDDAHPIILPAGVASYEFRALCYK</sequence>
<dbReference type="EMBL" id="JATN01000314">
    <property type="protein sequence ID" value="EUC64028.1"/>
    <property type="molecule type" value="Genomic_DNA"/>
</dbReference>
<feature type="region of interest" description="Disordered" evidence="1">
    <location>
        <begin position="1"/>
        <end position="28"/>
    </location>
</feature>
<name>X8JM13_9AGAM</name>
<reference evidence="3" key="1">
    <citation type="journal article" date="2014" name="Genome Announc.">
        <title>Draft genome sequence of the plant-pathogenic soil fungus Rhizoctonia solani anastomosis group 3 strain Rhs1AP.</title>
        <authorList>
            <person name="Cubeta M.A."/>
            <person name="Thomas E."/>
            <person name="Dean R.A."/>
            <person name="Jabaji S."/>
            <person name="Neate S.M."/>
            <person name="Tavantzis S."/>
            <person name="Toda T."/>
            <person name="Vilgalys R."/>
            <person name="Bharathan N."/>
            <person name="Fedorova-Abrams N."/>
            <person name="Pakala S.B."/>
            <person name="Pakala S.M."/>
            <person name="Zafar N."/>
            <person name="Joardar V."/>
            <person name="Losada L."/>
            <person name="Nierman W.C."/>
        </authorList>
    </citation>
    <scope>NUCLEOTIDE SEQUENCE [LARGE SCALE GENOMIC DNA]</scope>
    <source>
        <strain evidence="3">AG-3</strain>
    </source>
</reference>
<dbReference type="AlphaFoldDB" id="X8JM13"/>
<gene>
    <name evidence="2" type="ORF">RSOL_434460</name>
</gene>
<evidence type="ECO:0000313" key="2">
    <source>
        <dbReference type="EMBL" id="EUC64028.1"/>
    </source>
</evidence>
<comment type="caution">
    <text evidence="2">The sequence shown here is derived from an EMBL/GenBank/DDBJ whole genome shotgun (WGS) entry which is preliminary data.</text>
</comment>
<protein>
    <submittedName>
        <fullName evidence="2">Uncharacterized protein</fullName>
    </submittedName>
</protein>
<evidence type="ECO:0000313" key="3">
    <source>
        <dbReference type="Proteomes" id="UP000030108"/>
    </source>
</evidence>
<accession>X8JM13</accession>
<dbReference type="Proteomes" id="UP000030108">
    <property type="component" value="Unassembled WGS sequence"/>
</dbReference>